<dbReference type="SMART" id="SM00028">
    <property type="entry name" value="TPR"/>
    <property type="match status" value="3"/>
</dbReference>
<reference evidence="8" key="1">
    <citation type="submission" date="2016-03" db="EMBL/GenBank/DDBJ databases">
        <authorList>
            <person name="Devillers Hugo."/>
        </authorList>
    </citation>
    <scope>NUCLEOTIDE SEQUENCE [LARGE SCALE GENOMIC DNA]</scope>
</reference>
<dbReference type="PROSITE" id="PS50005">
    <property type="entry name" value="TPR"/>
    <property type="match status" value="1"/>
</dbReference>
<dbReference type="SUPFAM" id="SSF48452">
    <property type="entry name" value="TPR-like"/>
    <property type="match status" value="1"/>
</dbReference>
<dbReference type="GO" id="GO:0051879">
    <property type="term" value="F:Hsp90 protein binding"/>
    <property type="evidence" value="ECO:0007669"/>
    <property type="project" value="InterPro"/>
</dbReference>
<organism evidence="7 8">
    <name type="scientific">Lachancea meyersii CBS 8951</name>
    <dbReference type="NCBI Taxonomy" id="1266667"/>
    <lineage>
        <taxon>Eukaryota</taxon>
        <taxon>Fungi</taxon>
        <taxon>Dikarya</taxon>
        <taxon>Ascomycota</taxon>
        <taxon>Saccharomycotina</taxon>
        <taxon>Saccharomycetes</taxon>
        <taxon>Saccharomycetales</taxon>
        <taxon>Saccharomycetaceae</taxon>
        <taxon>Lachancea</taxon>
    </lineage>
</organism>
<dbReference type="CDD" id="cd21381">
    <property type="entry name" value="CTWD_TTC4"/>
    <property type="match status" value="1"/>
</dbReference>
<comment type="similarity">
    <text evidence="3">Belongs to the TTC4 family.</text>
</comment>
<dbReference type="InterPro" id="IPR011990">
    <property type="entry name" value="TPR-like_helical_dom_sf"/>
</dbReference>
<name>A0A1G4KFU3_9SACH</name>
<dbReference type="OrthoDB" id="420195at2759"/>
<dbReference type="Gene3D" id="1.25.40.10">
    <property type="entry name" value="Tetratricopeptide repeat domain"/>
    <property type="match status" value="1"/>
</dbReference>
<keyword evidence="8" id="KW-1185">Reference proteome</keyword>
<evidence type="ECO:0000256" key="3">
    <source>
        <dbReference type="ARBA" id="ARBA00023602"/>
    </source>
</evidence>
<keyword evidence="1" id="KW-0677">Repeat</keyword>
<dbReference type="Proteomes" id="UP000191144">
    <property type="component" value="Chromosome H"/>
</dbReference>
<feature type="repeat" description="TPR" evidence="4">
    <location>
        <begin position="147"/>
        <end position="180"/>
    </location>
</feature>
<evidence type="ECO:0000313" key="8">
    <source>
        <dbReference type="Proteomes" id="UP000191144"/>
    </source>
</evidence>
<feature type="domain" description="Cns1/TTC4 wheel" evidence="6">
    <location>
        <begin position="248"/>
        <end position="365"/>
    </location>
</feature>
<accession>A0A1G4KFU3</accession>
<evidence type="ECO:0000313" key="7">
    <source>
        <dbReference type="EMBL" id="SCV03209.1"/>
    </source>
</evidence>
<dbReference type="Pfam" id="PF18972">
    <property type="entry name" value="Wheel"/>
    <property type="match status" value="1"/>
</dbReference>
<dbReference type="EMBL" id="LT598480">
    <property type="protein sequence ID" value="SCV03209.1"/>
    <property type="molecule type" value="Genomic_DNA"/>
</dbReference>
<evidence type="ECO:0000256" key="1">
    <source>
        <dbReference type="ARBA" id="ARBA00022737"/>
    </source>
</evidence>
<protein>
    <submittedName>
        <fullName evidence="7">LAME_0H08592g1_1</fullName>
    </submittedName>
</protein>
<evidence type="ECO:0000256" key="5">
    <source>
        <dbReference type="SAM" id="Coils"/>
    </source>
</evidence>
<dbReference type="GO" id="GO:0005829">
    <property type="term" value="C:cytosol"/>
    <property type="evidence" value="ECO:0007669"/>
    <property type="project" value="TreeGrafter"/>
</dbReference>
<dbReference type="InterPro" id="IPR044059">
    <property type="entry name" value="Csn1/TTC4_wheel"/>
</dbReference>
<feature type="coiled-coil region" evidence="5">
    <location>
        <begin position="183"/>
        <end position="210"/>
    </location>
</feature>
<dbReference type="PANTHER" id="PTHR46035">
    <property type="entry name" value="TETRATRICOPEPTIDE REPEAT PROTEIN 4"/>
    <property type="match status" value="1"/>
</dbReference>
<evidence type="ECO:0000256" key="2">
    <source>
        <dbReference type="ARBA" id="ARBA00022803"/>
    </source>
</evidence>
<keyword evidence="2 4" id="KW-0802">TPR repeat</keyword>
<dbReference type="InterPro" id="IPR019734">
    <property type="entry name" value="TPR_rpt"/>
</dbReference>
<dbReference type="GO" id="GO:0030544">
    <property type="term" value="F:Hsp70 protein binding"/>
    <property type="evidence" value="ECO:0007669"/>
    <property type="project" value="TreeGrafter"/>
</dbReference>
<dbReference type="AlphaFoldDB" id="A0A1G4KFU3"/>
<evidence type="ECO:0000256" key="4">
    <source>
        <dbReference type="PROSITE-ProRule" id="PRU00339"/>
    </source>
</evidence>
<dbReference type="PANTHER" id="PTHR46035:SF1">
    <property type="entry name" value="TETRATRICOPEPTIDE REPEAT PROTEIN 4"/>
    <property type="match status" value="1"/>
</dbReference>
<evidence type="ECO:0000259" key="6">
    <source>
        <dbReference type="Pfam" id="PF18972"/>
    </source>
</evidence>
<dbReference type="GO" id="GO:0005634">
    <property type="term" value="C:nucleus"/>
    <property type="evidence" value="ECO:0007669"/>
    <property type="project" value="TreeGrafter"/>
</dbReference>
<sequence length="375" mass="43205">MFEKPKRYIPGPGEPALPPQLSEFQNKTTDEVLEELNRMPFFMKTLDETDGEGGQNTELEALKALAYEGEPHEIAENFKKQGNELYKAKRYGDARELYNKGLDVDCEVAEINESLHSNRAACELELKNYRRCINDCKLALQINPKNVKCYYRVARAFHSLDRADEAKQTVQFALQLDPENKALGALFEKIRKREEEVQAYEAQKLKEKTDKERLQTLLDASLILRNFTNIDTTNPPELLEKAKLYLEDESDVQSQLIFPAMVFYPSSDEFDFIGAVGELSTPEDLLNILLQRPQEWFDQPIHQDFTTKKLLAFMETEAGGLVKIGKRVTFHNVLKMQSPVVPLLDKSLRIYFVPKSSSEEWLSKWDKSDALNKRK</sequence>
<keyword evidence="5" id="KW-0175">Coiled coil</keyword>
<proteinExistence type="inferred from homology"/>
<gene>
    <name evidence="7" type="ORF">LAME_0H08592G</name>
</gene>
<dbReference type="GO" id="GO:0006457">
    <property type="term" value="P:protein folding"/>
    <property type="evidence" value="ECO:0007669"/>
    <property type="project" value="TreeGrafter"/>
</dbReference>